<keyword evidence="4 6" id="KW-1133">Transmembrane helix</keyword>
<keyword evidence="5 6" id="KW-0472">Membrane</keyword>
<dbReference type="PANTHER" id="PTHR30250">
    <property type="entry name" value="PST FAMILY PREDICTED COLANIC ACID TRANSPORTER"/>
    <property type="match status" value="1"/>
</dbReference>
<evidence type="ECO:0000313" key="8">
    <source>
        <dbReference type="Proteomes" id="UP000050535"/>
    </source>
</evidence>
<reference evidence="8" key="1">
    <citation type="submission" date="2013-11" db="EMBL/GenBank/DDBJ databases">
        <authorList>
            <person name="Hoang H.T."/>
            <person name="Killian M.L."/>
            <person name="Madson D.M."/>
            <person name="Arruda P.H.E."/>
            <person name="Sun D."/>
            <person name="Schwartz K.J."/>
            <person name="Yoon K."/>
        </authorList>
    </citation>
    <scope>NUCLEOTIDE SEQUENCE [LARGE SCALE GENOMIC DNA]</scope>
    <source>
        <strain evidence="8">CDK2</strain>
    </source>
</reference>
<protein>
    <submittedName>
        <fullName evidence="7">Archaeal glycosylation protein R</fullName>
    </submittedName>
</protein>
<comment type="subcellular location">
    <subcellularLocation>
        <location evidence="1">Cell membrane</location>
        <topology evidence="1">Multi-pass membrane protein</topology>
    </subcellularLocation>
</comment>
<evidence type="ECO:0000256" key="2">
    <source>
        <dbReference type="ARBA" id="ARBA00022475"/>
    </source>
</evidence>
<feature type="transmembrane region" description="Helical" evidence="6">
    <location>
        <begin position="70"/>
        <end position="86"/>
    </location>
</feature>
<proteinExistence type="predicted"/>
<dbReference type="EMBL" id="LGUC01000002">
    <property type="protein sequence ID" value="KPN29180.1"/>
    <property type="molecule type" value="Genomic_DNA"/>
</dbReference>
<gene>
    <name evidence="7" type="primary">aglR_3</name>
    <name evidence="7" type="ORF">SY89_03414</name>
</gene>
<dbReference type="PATRIC" id="fig|699431.3.peg.3505"/>
<keyword evidence="3 6" id="KW-0812">Transmembrane</keyword>
<feature type="transmembrane region" description="Helical" evidence="6">
    <location>
        <begin position="135"/>
        <end position="153"/>
    </location>
</feature>
<evidence type="ECO:0000256" key="4">
    <source>
        <dbReference type="ARBA" id="ARBA00022989"/>
    </source>
</evidence>
<keyword evidence="2" id="KW-1003">Cell membrane</keyword>
<dbReference type="InterPro" id="IPR050833">
    <property type="entry name" value="Poly_Biosynth_Transport"/>
</dbReference>
<name>A0A0P7H737_9EURY</name>
<feature type="transmembrane region" description="Helical" evidence="6">
    <location>
        <begin position="191"/>
        <end position="216"/>
    </location>
</feature>
<sequence length="253" mass="26615">MLDKKVDTLLLGVLVDMTAVGYYTVAKQVSDFVAAPASSFGYTISPALAEQSSKDKAERAATLYQRSLQYVLLGYVPAIVGLILVAEPVIRYVFGPDYLGSVVVLQVFCGFMLVNAINKVTSDGLDYLGRARSRAIIKSATAIGNFLLNLLLIPRMGAVGAAVATVITYTVYTGSNVHFIAQELPIDLREVASRLGIVALITAGMAAVVVGALPYVSDLPSLLGVVALGGGVWALLSVLGGVVSVKQVHRLLT</sequence>
<dbReference type="GO" id="GO:0005886">
    <property type="term" value="C:plasma membrane"/>
    <property type="evidence" value="ECO:0007669"/>
    <property type="project" value="UniProtKB-SubCell"/>
</dbReference>
<comment type="caution">
    <text evidence="7">The sequence shown here is derived from an EMBL/GenBank/DDBJ whole genome shotgun (WGS) entry which is preliminary data.</text>
</comment>
<feature type="transmembrane region" description="Helical" evidence="6">
    <location>
        <begin position="98"/>
        <end position="114"/>
    </location>
</feature>
<accession>A0A0P7H737</accession>
<dbReference type="PANTHER" id="PTHR30250:SF11">
    <property type="entry name" value="O-ANTIGEN TRANSPORTER-RELATED"/>
    <property type="match status" value="1"/>
</dbReference>
<feature type="transmembrane region" description="Helical" evidence="6">
    <location>
        <begin position="222"/>
        <end position="245"/>
    </location>
</feature>
<evidence type="ECO:0000256" key="3">
    <source>
        <dbReference type="ARBA" id="ARBA00022692"/>
    </source>
</evidence>
<evidence type="ECO:0000313" key="7">
    <source>
        <dbReference type="EMBL" id="KPN29180.1"/>
    </source>
</evidence>
<keyword evidence="8" id="KW-1185">Reference proteome</keyword>
<evidence type="ECO:0000256" key="1">
    <source>
        <dbReference type="ARBA" id="ARBA00004651"/>
    </source>
</evidence>
<dbReference type="Proteomes" id="UP000050535">
    <property type="component" value="Unassembled WGS sequence"/>
</dbReference>
<dbReference type="STRING" id="699431.SY89_03414"/>
<dbReference type="AlphaFoldDB" id="A0A0P7H737"/>
<evidence type="ECO:0000256" key="6">
    <source>
        <dbReference type="SAM" id="Phobius"/>
    </source>
</evidence>
<dbReference type="Pfam" id="PF13440">
    <property type="entry name" value="Polysacc_synt_3"/>
    <property type="match status" value="1"/>
</dbReference>
<feature type="transmembrane region" description="Helical" evidence="6">
    <location>
        <begin position="159"/>
        <end position="179"/>
    </location>
</feature>
<organism evidence="7 8">
    <name type="scientific">Halolamina pelagica</name>
    <dbReference type="NCBI Taxonomy" id="699431"/>
    <lineage>
        <taxon>Archaea</taxon>
        <taxon>Methanobacteriati</taxon>
        <taxon>Methanobacteriota</taxon>
        <taxon>Stenosarchaea group</taxon>
        <taxon>Halobacteria</taxon>
        <taxon>Halobacteriales</taxon>
        <taxon>Haloferacaceae</taxon>
    </lineage>
</organism>
<evidence type="ECO:0000256" key="5">
    <source>
        <dbReference type="ARBA" id="ARBA00023136"/>
    </source>
</evidence>
<dbReference type="RefSeq" id="WP_054584941.1">
    <property type="nucleotide sequence ID" value="NZ_LGUC01000002.1"/>
</dbReference>
<dbReference type="OrthoDB" id="202076at2157"/>